<dbReference type="EMBL" id="JBHSKV010000001">
    <property type="protein sequence ID" value="MFC5133425.1"/>
    <property type="molecule type" value="Genomic_DNA"/>
</dbReference>
<reference evidence="8 9" key="1">
    <citation type="journal article" date="2019" name="Int. J. Syst. Evol. Microbiol.">
        <title>The Global Catalogue of Microorganisms (GCM) 10K type strain sequencing project: providing services to taxonomists for standard genome sequencing and annotation.</title>
        <authorList>
            <consortium name="The Broad Institute Genomics Platform"/>
            <consortium name="The Broad Institute Genome Sequencing Center for Infectious Disease"/>
            <person name="Wu L."/>
            <person name="Ma J."/>
        </authorList>
    </citation>
    <scope>NUCLEOTIDE SEQUENCE [LARGE SCALE GENOMIC DNA]</scope>
    <source>
        <strain evidence="8 9">CGMCC 1.16026</strain>
    </source>
</reference>
<keyword evidence="3 6" id="KW-0157">Chromophore</keyword>
<dbReference type="RefSeq" id="WP_122103915.1">
    <property type="nucleotide sequence ID" value="NZ_JBHSKV010000001.1"/>
</dbReference>
<evidence type="ECO:0000313" key="9">
    <source>
        <dbReference type="Proteomes" id="UP001596145"/>
    </source>
</evidence>
<dbReference type="GO" id="GO:0006950">
    <property type="term" value="P:response to stress"/>
    <property type="evidence" value="ECO:0007669"/>
    <property type="project" value="UniProtKB-ARBA"/>
</dbReference>
<dbReference type="InterPro" id="IPR006050">
    <property type="entry name" value="DNA_photolyase_N"/>
</dbReference>
<keyword evidence="9" id="KW-1185">Reference proteome</keyword>
<evidence type="ECO:0000259" key="7">
    <source>
        <dbReference type="PROSITE" id="PS51645"/>
    </source>
</evidence>
<evidence type="ECO:0000256" key="6">
    <source>
        <dbReference type="RuleBase" id="RU004182"/>
    </source>
</evidence>
<dbReference type="InterPro" id="IPR036155">
    <property type="entry name" value="Crypto/Photolyase_N_sf"/>
</dbReference>
<dbReference type="Gene3D" id="1.10.579.10">
    <property type="entry name" value="DNA Cyclobutane Dipyrimidine Photolyase, subunit A, domain 3"/>
    <property type="match status" value="1"/>
</dbReference>
<sequence length="478" mass="53871">MDLFWHRRDPRLRDNVGLAAAAATAGDRDETIVPVFVYDTELLGTMGARRRAFLLRNVERLRRRYRELGSDLVVRAGDPASVVSDLAAEHDADRVTYNEHYRPARRERARAVESRLADAGVGTVTRTDLVLVDPGRLAESYPNHGGFHDDWRAVPKPDPYPEPKPGTLADVGGERSVREVTGDAFVDTDPLRTDVDLPPAGYRGARKRLDDFLADGIDTYADTRDDLARAVEAPTHAVSRLSPYLAAGAIGIREVWAAATGARDAASDDAARRNVEKYRDELAWREEMYHLLYYNADLAEANYVWFPNPIAWREDDEGFEAWKRGETGYPLVDAGMRQLEAEGYVHNRPRQVVASFLTKHLLVDWRRGARWFMQRLVDGDHASNHGMWQWIASTGTDSVDVRIFDPVSQAAKYDPDGTFVREYVPELRDVPAGAVVDWPTLSAAEREELAPDYPDPIVDRDAAYERARRVFEEALGKR</sequence>
<feature type="domain" description="Photolyase/cryptochrome alpha/beta" evidence="7">
    <location>
        <begin position="1"/>
        <end position="131"/>
    </location>
</feature>
<proteinExistence type="inferred from homology"/>
<dbReference type="Gene3D" id="3.40.50.620">
    <property type="entry name" value="HUPs"/>
    <property type="match status" value="1"/>
</dbReference>
<dbReference type="InterPro" id="IPR036134">
    <property type="entry name" value="Crypto/Photolyase_FAD-like_sf"/>
</dbReference>
<dbReference type="AlphaFoldDB" id="A0ABD5QMC0"/>
<dbReference type="PANTHER" id="PTHR11455:SF9">
    <property type="entry name" value="CRYPTOCHROME CIRCADIAN CLOCK 5 ISOFORM X1"/>
    <property type="match status" value="1"/>
</dbReference>
<comment type="cofactor">
    <cofactor evidence="4">
        <name>FAD</name>
        <dbReference type="ChEBI" id="CHEBI:57692"/>
    </cofactor>
    <text evidence="4">Binds 1 FAD per subunit.</text>
</comment>
<feature type="site" description="Electron transfer via tryptophanyl radical" evidence="5">
    <location>
        <position position="312"/>
    </location>
</feature>
<dbReference type="EC" id="4.1.99.3" evidence="8"/>
<evidence type="ECO:0000313" key="8">
    <source>
        <dbReference type="EMBL" id="MFC5133425.1"/>
    </source>
</evidence>
<feature type="site" description="Electron transfer via tryptophanyl radical" evidence="5">
    <location>
        <position position="388"/>
    </location>
</feature>
<feature type="site" description="Electron transfer via tryptophanyl radical" evidence="5">
    <location>
        <position position="365"/>
    </location>
</feature>
<dbReference type="Pfam" id="PF03441">
    <property type="entry name" value="FAD_binding_7"/>
    <property type="match status" value="1"/>
</dbReference>
<keyword evidence="8" id="KW-0456">Lyase</keyword>
<dbReference type="SUPFAM" id="SSF52425">
    <property type="entry name" value="Cryptochrome/photolyase, N-terminal domain"/>
    <property type="match status" value="1"/>
</dbReference>
<name>A0ABD5QMC0_9EURY</name>
<dbReference type="SUPFAM" id="SSF48173">
    <property type="entry name" value="Cryptochrome/photolyase FAD-binding domain"/>
    <property type="match status" value="1"/>
</dbReference>
<keyword evidence="2 4" id="KW-0274">FAD</keyword>
<dbReference type="InterPro" id="IPR002081">
    <property type="entry name" value="Cryptochrome/DNA_photolyase_1"/>
</dbReference>
<dbReference type="InterPro" id="IPR014729">
    <property type="entry name" value="Rossmann-like_a/b/a_fold"/>
</dbReference>
<evidence type="ECO:0000256" key="5">
    <source>
        <dbReference type="PIRSR" id="PIRSR602081-2"/>
    </source>
</evidence>
<feature type="binding site" evidence="4">
    <location>
        <position position="278"/>
    </location>
    <ligand>
        <name>FAD</name>
        <dbReference type="ChEBI" id="CHEBI:57692"/>
    </ligand>
</feature>
<dbReference type="Proteomes" id="UP001596145">
    <property type="component" value="Unassembled WGS sequence"/>
</dbReference>
<evidence type="ECO:0000256" key="1">
    <source>
        <dbReference type="ARBA" id="ARBA00022630"/>
    </source>
</evidence>
<dbReference type="PROSITE" id="PS00394">
    <property type="entry name" value="DNA_PHOTOLYASES_1_1"/>
    <property type="match status" value="1"/>
</dbReference>
<dbReference type="GO" id="GO:0006139">
    <property type="term" value="P:nucleobase-containing compound metabolic process"/>
    <property type="evidence" value="ECO:0007669"/>
    <property type="project" value="UniProtKB-ARBA"/>
</dbReference>
<dbReference type="PRINTS" id="PR00147">
    <property type="entry name" value="DNAPHOTLYASE"/>
</dbReference>
<dbReference type="InterPro" id="IPR005101">
    <property type="entry name" value="Cryptochr/Photolyase_FAD-bd"/>
</dbReference>
<keyword evidence="1 4" id="KW-0285">Flavoprotein</keyword>
<dbReference type="Pfam" id="PF00875">
    <property type="entry name" value="DNA_photolyase"/>
    <property type="match status" value="1"/>
</dbReference>
<organism evidence="8 9">
    <name type="scientific">Halorubrum glutamatedens</name>
    <dbReference type="NCBI Taxonomy" id="2707018"/>
    <lineage>
        <taxon>Archaea</taxon>
        <taxon>Methanobacteriati</taxon>
        <taxon>Methanobacteriota</taxon>
        <taxon>Stenosarchaea group</taxon>
        <taxon>Halobacteria</taxon>
        <taxon>Halobacteriales</taxon>
        <taxon>Haloferacaceae</taxon>
        <taxon>Halorubrum</taxon>
    </lineage>
</organism>
<dbReference type="Gene3D" id="1.25.40.80">
    <property type="match status" value="1"/>
</dbReference>
<dbReference type="PANTHER" id="PTHR11455">
    <property type="entry name" value="CRYPTOCHROME"/>
    <property type="match status" value="1"/>
</dbReference>
<evidence type="ECO:0000256" key="3">
    <source>
        <dbReference type="ARBA" id="ARBA00022991"/>
    </source>
</evidence>
<dbReference type="PROSITE" id="PS51645">
    <property type="entry name" value="PHR_CRY_ALPHA_BETA"/>
    <property type="match status" value="1"/>
</dbReference>
<dbReference type="GO" id="GO:0003904">
    <property type="term" value="F:deoxyribodipyrimidine photo-lyase activity"/>
    <property type="evidence" value="ECO:0007669"/>
    <property type="project" value="UniProtKB-EC"/>
</dbReference>
<dbReference type="InterPro" id="IPR018394">
    <property type="entry name" value="DNA_photolyase_1_CS_C"/>
</dbReference>
<accession>A0ABD5QMC0</accession>
<feature type="binding site" evidence="4">
    <location>
        <begin position="378"/>
        <end position="380"/>
    </location>
    <ligand>
        <name>FAD</name>
        <dbReference type="ChEBI" id="CHEBI:57692"/>
    </ligand>
</feature>
<evidence type="ECO:0000256" key="2">
    <source>
        <dbReference type="ARBA" id="ARBA00022827"/>
    </source>
</evidence>
<protein>
    <submittedName>
        <fullName evidence="8">Cryptochrome/photolyase family protein</fullName>
        <ecNumber evidence="8">4.1.99.3</ecNumber>
    </submittedName>
</protein>
<gene>
    <name evidence="8" type="ORF">ACFPJA_01595</name>
</gene>
<feature type="binding site" evidence="4">
    <location>
        <position position="220"/>
    </location>
    <ligand>
        <name>FAD</name>
        <dbReference type="ChEBI" id="CHEBI:57692"/>
    </ligand>
</feature>
<comment type="caution">
    <text evidence="8">The sequence shown here is derived from an EMBL/GenBank/DDBJ whole genome shotgun (WGS) entry which is preliminary data.</text>
</comment>
<evidence type="ECO:0000256" key="4">
    <source>
        <dbReference type="PIRSR" id="PIRSR602081-1"/>
    </source>
</evidence>
<comment type="similarity">
    <text evidence="6">Belongs to the DNA photolyase family.</text>
</comment>